<keyword evidence="1" id="KW-1133">Transmembrane helix</keyword>
<evidence type="ECO:0000313" key="2">
    <source>
        <dbReference type="EMBL" id="MDV2884213.1"/>
    </source>
</evidence>
<feature type="transmembrane region" description="Helical" evidence="1">
    <location>
        <begin position="126"/>
        <end position="146"/>
    </location>
</feature>
<organism evidence="2 3">
    <name type="scientific">Alkalihalophilus pseudofirmus</name>
    <name type="common">Bacillus pseudofirmus</name>
    <dbReference type="NCBI Taxonomy" id="79885"/>
    <lineage>
        <taxon>Bacteria</taxon>
        <taxon>Bacillati</taxon>
        <taxon>Bacillota</taxon>
        <taxon>Bacilli</taxon>
        <taxon>Bacillales</taxon>
        <taxon>Bacillaceae</taxon>
        <taxon>Alkalihalophilus</taxon>
    </lineage>
</organism>
<comment type="caution">
    <text evidence="2">The sequence shown here is derived from an EMBL/GenBank/DDBJ whole genome shotgun (WGS) entry which is preliminary data.</text>
</comment>
<dbReference type="NCBIfam" id="TIGR02838">
    <property type="entry name" value="spore_V_AC"/>
    <property type="match status" value="1"/>
</dbReference>
<gene>
    <name evidence="2" type="primary">spoVAC</name>
    <name evidence="2" type="ORF">RYX45_03420</name>
</gene>
<dbReference type="Proteomes" id="UP001285636">
    <property type="component" value="Unassembled WGS sequence"/>
</dbReference>
<proteinExistence type="predicted"/>
<feature type="transmembrane region" description="Helical" evidence="1">
    <location>
        <begin position="86"/>
        <end position="106"/>
    </location>
</feature>
<evidence type="ECO:0000313" key="3">
    <source>
        <dbReference type="Proteomes" id="UP001285636"/>
    </source>
</evidence>
<dbReference type="InterPro" id="IPR014203">
    <property type="entry name" value="Spore_V_AC"/>
</dbReference>
<dbReference type="AlphaFoldDB" id="A0AAJ2KUS0"/>
<name>A0AAJ2KUS0_ALKPS</name>
<dbReference type="InterPro" id="IPR005562">
    <property type="entry name" value="SpoVA"/>
</dbReference>
<evidence type="ECO:0000256" key="1">
    <source>
        <dbReference type="SAM" id="Phobius"/>
    </source>
</evidence>
<keyword evidence="1" id="KW-0812">Transmembrane</keyword>
<dbReference type="Pfam" id="PF03862">
    <property type="entry name" value="SpoVAC_SpoVAEB"/>
    <property type="match status" value="1"/>
</dbReference>
<dbReference type="RefSeq" id="WP_289236272.1">
    <property type="nucleotide sequence ID" value="NZ_CP117835.1"/>
</dbReference>
<dbReference type="EMBL" id="JAWJAY010000001">
    <property type="protein sequence ID" value="MDV2884213.1"/>
    <property type="molecule type" value="Genomic_DNA"/>
</dbReference>
<protein>
    <submittedName>
        <fullName evidence="2">Stage V sporulation protein AC</fullName>
    </submittedName>
</protein>
<feature type="transmembrane region" description="Helical" evidence="1">
    <location>
        <begin position="21"/>
        <end position="43"/>
    </location>
</feature>
<feature type="transmembrane region" description="Helical" evidence="1">
    <location>
        <begin position="63"/>
        <end position="79"/>
    </location>
</feature>
<accession>A0AAJ2KUS0</accession>
<sequence>MLTDEQKRYQANIELYHSKRPVFSNSLKAFIIGGAICALGQWINNVYMNIFDLTQKEAMSPTLATLILAAALLTGFGVYDKLGQFAGAGSLVPVTGFSNAMTSAALEHKSEGLVFGIGANMFKLTGAVIAFGVLSAYVVGLTRLLVQMLIQ</sequence>
<reference evidence="2" key="1">
    <citation type="submission" date="2023-10" db="EMBL/GenBank/DDBJ databases">
        <title>Screening of Alkalihalophilus pseudofirmusBZ-TG-HK211 and Its Alleviation of Salt Stress on Rapeseed Growth.</title>
        <authorList>
            <person name="Zhao B."/>
            <person name="Guo T."/>
        </authorList>
    </citation>
    <scope>NUCLEOTIDE SEQUENCE</scope>
    <source>
        <strain evidence="2">BZ-TG-HK211</strain>
    </source>
</reference>
<keyword evidence="1" id="KW-0472">Membrane</keyword>
<dbReference type="PANTHER" id="PTHR38450">
    <property type="entry name" value="STAGE V SPORULATION PROTEIN AC-RELATED"/>
    <property type="match status" value="1"/>
</dbReference>
<dbReference type="PANTHER" id="PTHR38450:SF1">
    <property type="entry name" value="STAGE V SPORULATION PROTEIN AC"/>
    <property type="match status" value="1"/>
</dbReference>